<organism evidence="2 3">
    <name type="scientific">Venturia nashicola</name>
    <dbReference type="NCBI Taxonomy" id="86259"/>
    <lineage>
        <taxon>Eukaryota</taxon>
        <taxon>Fungi</taxon>
        <taxon>Dikarya</taxon>
        <taxon>Ascomycota</taxon>
        <taxon>Pezizomycotina</taxon>
        <taxon>Dothideomycetes</taxon>
        <taxon>Pleosporomycetidae</taxon>
        <taxon>Venturiales</taxon>
        <taxon>Venturiaceae</taxon>
        <taxon>Venturia</taxon>
    </lineage>
</organism>
<feature type="region of interest" description="Disordered" evidence="1">
    <location>
        <begin position="1"/>
        <end position="28"/>
    </location>
</feature>
<protein>
    <submittedName>
        <fullName evidence="2">Uncharacterized protein</fullName>
    </submittedName>
</protein>
<reference evidence="2 3" key="1">
    <citation type="submission" date="2019-04" db="EMBL/GenBank/DDBJ databases">
        <title>High contiguity whole genome sequence and gene annotation resource for two Venturia nashicola isolates.</title>
        <authorList>
            <person name="Prokchorchik M."/>
            <person name="Won K."/>
            <person name="Lee Y."/>
            <person name="Choi E.D."/>
            <person name="Segonzac C."/>
            <person name="Sohn K.H."/>
        </authorList>
    </citation>
    <scope>NUCLEOTIDE SEQUENCE [LARGE SCALE GENOMIC DNA]</scope>
    <source>
        <strain evidence="2 3">PRI2</strain>
    </source>
</reference>
<evidence type="ECO:0000313" key="2">
    <source>
        <dbReference type="EMBL" id="TID21026.1"/>
    </source>
</evidence>
<gene>
    <name evidence="2" type="ORF">E6O75_ATG05791</name>
</gene>
<comment type="caution">
    <text evidence="2">The sequence shown here is derived from an EMBL/GenBank/DDBJ whole genome shotgun (WGS) entry which is preliminary data.</text>
</comment>
<keyword evidence="3" id="KW-1185">Reference proteome</keyword>
<proteinExistence type="predicted"/>
<sequence>MAATSALATTTASKEFPTCPTKTSSNATAPSKKIAILDLPDELRDNICRQLLLELYENEGLYAEKEVSLLEHIRAFRKKINTLNMVPGFTAPKILAKKNIHPVPTQFLWSTDFPSKIRIGHTIKDINHDTI</sequence>
<accession>A0A4Z1P8J9</accession>
<dbReference type="EMBL" id="SNSC02000010">
    <property type="protein sequence ID" value="TID21026.1"/>
    <property type="molecule type" value="Genomic_DNA"/>
</dbReference>
<name>A0A4Z1P8J9_9PEZI</name>
<dbReference type="AlphaFoldDB" id="A0A4Z1P8J9"/>
<evidence type="ECO:0000313" key="3">
    <source>
        <dbReference type="Proteomes" id="UP000298493"/>
    </source>
</evidence>
<evidence type="ECO:0000256" key="1">
    <source>
        <dbReference type="SAM" id="MobiDB-lite"/>
    </source>
</evidence>
<dbReference type="Proteomes" id="UP000298493">
    <property type="component" value="Unassembled WGS sequence"/>
</dbReference>
<feature type="compositionally biased region" description="Low complexity" evidence="1">
    <location>
        <begin position="1"/>
        <end position="13"/>
    </location>
</feature>